<feature type="compositionally biased region" description="Basic and acidic residues" evidence="2">
    <location>
        <begin position="1274"/>
        <end position="1283"/>
    </location>
</feature>
<dbReference type="Proteomes" id="UP000039865">
    <property type="component" value="Unassembled WGS sequence"/>
</dbReference>
<feature type="region of interest" description="Disordered" evidence="2">
    <location>
        <begin position="1251"/>
        <end position="1295"/>
    </location>
</feature>
<dbReference type="InParanoid" id="A0A078AVZ9"/>
<feature type="coiled-coil region" evidence="1">
    <location>
        <begin position="519"/>
        <end position="795"/>
    </location>
</feature>
<feature type="region of interest" description="Disordered" evidence="2">
    <location>
        <begin position="1076"/>
        <end position="1116"/>
    </location>
</feature>
<keyword evidence="1" id="KW-0175">Coiled coil</keyword>
<feature type="compositionally biased region" description="Polar residues" evidence="2">
    <location>
        <begin position="1260"/>
        <end position="1270"/>
    </location>
</feature>
<protein>
    <submittedName>
        <fullName evidence="3">Uncharacterized protein</fullName>
    </submittedName>
</protein>
<feature type="compositionally biased region" description="Basic and acidic residues" evidence="2">
    <location>
        <begin position="201"/>
        <end position="212"/>
    </location>
</feature>
<feature type="region of interest" description="Disordered" evidence="2">
    <location>
        <begin position="190"/>
        <end position="219"/>
    </location>
</feature>
<accession>A0A078AVZ9</accession>
<keyword evidence="4" id="KW-1185">Reference proteome</keyword>
<organism evidence="3 4">
    <name type="scientific">Stylonychia lemnae</name>
    <name type="common">Ciliate</name>
    <dbReference type="NCBI Taxonomy" id="5949"/>
    <lineage>
        <taxon>Eukaryota</taxon>
        <taxon>Sar</taxon>
        <taxon>Alveolata</taxon>
        <taxon>Ciliophora</taxon>
        <taxon>Intramacronucleata</taxon>
        <taxon>Spirotrichea</taxon>
        <taxon>Stichotrichia</taxon>
        <taxon>Sporadotrichida</taxon>
        <taxon>Oxytrichidae</taxon>
        <taxon>Stylonychinae</taxon>
        <taxon>Stylonychia</taxon>
    </lineage>
</organism>
<proteinExistence type="predicted"/>
<evidence type="ECO:0000256" key="2">
    <source>
        <dbReference type="SAM" id="MobiDB-lite"/>
    </source>
</evidence>
<dbReference type="OrthoDB" id="313593at2759"/>
<dbReference type="EMBL" id="CCKQ01013684">
    <property type="protein sequence ID" value="CDW85387.1"/>
    <property type="molecule type" value="Genomic_DNA"/>
</dbReference>
<feature type="coiled-coil region" evidence="1">
    <location>
        <begin position="905"/>
        <end position="974"/>
    </location>
</feature>
<sequence length="1295" mass="152445">MSARVQSSYMSTKPSKLGAVAESVNFSLSNNNNNIIPGNFKSWLHGFDTQRGFYQTKNALRDNSGSADKNGHAIGTAVGGSRVKKNKLLSMEQRDQINIQMNPKTAIGGNRAFMNRSIGSINPVNEAQTNLKGLKLNQSSNMSGFDSRILPSVQGSQEKDKLLYAKNRQIVNESIQKLKSSTNKRRAISLLNGSQQNQMKDGQEQPNERPKIVESPNSWLKEQQKKNLDSLAMIEKFPKMSIDHRIVEQWLNDTLSDAEHFKLPGVISKIDHQNPISRYGIDRMTLTNAGIPNEDVNHLYRAMFVYSVGFFSLIRDTVDKSKEVYLQFNDGARHVTKFSIEDFKVEREERENEINEMLKEYRLSENQMETQIQILKEKLDQAEVERAKEQQTRVRMEEELLKNQKTHEEEVNLRLKFEEKLNNLHALNRITNQNLLNTQNEFSHVNKIYTELQIHCKQITVELAQEKIKAGSFEQKYIYSQDKNNLLTVELADKQKHAEKMLTELSGFIDKYELYNYKFQSSEKELANEKLRVDRLEVENKHLNNNYEHFKNCFEESQQKNRLLTQKINELNTEFQKSFNELTVYRQEHTGYQTHTNQKGEIIEELKNLIKEGELKFKHLEELYSELKARYNIADHELQILRVDYELATSKVEQINKARNDAENKLREKTQKLRLAEQKMHDRDEQIMRNHRKIHELDEKLVELEKQYNQLEKEKSNNRVEFEQIKRQQLDKIHSLEELIKNEKELRQNWCERYDKESKALSQQNLDVIDMKTRVSETESRVRHLKVELDNEKKLSESLINSKKELMETLNHYIVNCEMQEKDLFAMKEVSKHFEQIKEKEHKELKQEIIGLKLIILNRDMNVEEYYTKLGYHFETIMKQKSMILRQHVEIGMLKRFVDEFRDTLKERNEDISIFKAKVKKLEDEASTAKNNYKIMKAKIEQKEDELYQQTKEMRDLQEKMQRVKQKKRDWKTVSEQHKAEITAMRIAKALLQNKDVQTLPLQNVDQDIQCNIMYSANASLANINSSGISNMQPFKQQPINFQEKYENEKKEKEKKKKDRRDQILRTSKLQNELNSRYDITKIMGKRDNRNFSKNSGSNSKERKTPQEGQMSHPMSTQNVVKYIEDLGKTRKFSEENVMKSDQNINSLTSDLNLISQIDNRHGSNNSSSNQTPITPTDHRQLRERGRSVMSKHRKQKLNENGNNISLIVEGQEQEDSEDLDHYELKDAVLKEIEMSQRMMKNMVQQDQLLQDQIDKIQQSNVTSSQNSPNKQRQKMEQKEKKQIKSFLRNAFHDR</sequence>
<name>A0A078AVZ9_STYLE</name>
<feature type="compositionally biased region" description="Basic and acidic residues" evidence="2">
    <location>
        <begin position="1177"/>
        <end position="1187"/>
    </location>
</feature>
<reference evidence="3 4" key="1">
    <citation type="submission" date="2014-06" db="EMBL/GenBank/DDBJ databases">
        <authorList>
            <person name="Swart Estienne"/>
        </authorList>
    </citation>
    <scope>NUCLEOTIDE SEQUENCE [LARGE SCALE GENOMIC DNA]</scope>
    <source>
        <strain evidence="3 4">130c</strain>
    </source>
</reference>
<feature type="compositionally biased region" description="Polar residues" evidence="2">
    <location>
        <begin position="191"/>
        <end position="200"/>
    </location>
</feature>
<evidence type="ECO:0000256" key="1">
    <source>
        <dbReference type="SAM" id="Coils"/>
    </source>
</evidence>
<feature type="coiled-coil region" evidence="1">
    <location>
        <begin position="340"/>
        <end position="404"/>
    </location>
</feature>
<feature type="compositionally biased region" description="Polar residues" evidence="2">
    <location>
        <begin position="1158"/>
        <end position="1175"/>
    </location>
</feature>
<feature type="compositionally biased region" description="Polar residues" evidence="2">
    <location>
        <begin position="1107"/>
        <end position="1116"/>
    </location>
</feature>
<gene>
    <name evidence="3" type="primary">Contig4918.g5263</name>
    <name evidence="3" type="ORF">STYLEM_14462</name>
</gene>
<evidence type="ECO:0000313" key="3">
    <source>
        <dbReference type="EMBL" id="CDW85387.1"/>
    </source>
</evidence>
<evidence type="ECO:0000313" key="4">
    <source>
        <dbReference type="Proteomes" id="UP000039865"/>
    </source>
</evidence>
<feature type="region of interest" description="Disordered" evidence="2">
    <location>
        <begin position="1158"/>
        <end position="1202"/>
    </location>
</feature>